<comment type="caution">
    <text evidence="3">The sequence shown here is derived from an EMBL/GenBank/DDBJ whole genome shotgun (WGS) entry which is preliminary data.</text>
</comment>
<dbReference type="AlphaFoldDB" id="A0A9D5H136"/>
<dbReference type="EMBL" id="JAMSHJ010000001">
    <property type="protein sequence ID" value="KAI5448411.1"/>
    <property type="molecule type" value="Genomic_DNA"/>
</dbReference>
<keyword evidence="1" id="KW-0472">Membrane</keyword>
<evidence type="ECO:0000256" key="1">
    <source>
        <dbReference type="SAM" id="Phobius"/>
    </source>
</evidence>
<keyword evidence="1" id="KW-0812">Transmembrane</keyword>
<protein>
    <recommendedName>
        <fullName evidence="2">Late nodulin domain-containing protein</fullName>
    </recommendedName>
</protein>
<dbReference type="InterPro" id="IPR009810">
    <property type="entry name" value="Nodulin_late_dom"/>
</dbReference>
<feature type="domain" description="Late nodulin" evidence="2">
    <location>
        <begin position="1"/>
        <end position="44"/>
    </location>
</feature>
<evidence type="ECO:0000313" key="3">
    <source>
        <dbReference type="EMBL" id="KAI5448411.1"/>
    </source>
</evidence>
<evidence type="ECO:0000259" key="2">
    <source>
        <dbReference type="Pfam" id="PF07127"/>
    </source>
</evidence>
<dbReference type="Proteomes" id="UP001058974">
    <property type="component" value="Chromosome 1"/>
</dbReference>
<sequence>MAVILKLFYVWIFYISLFLATSLVAGKFAKLSLKCEIDADCPKTVIMGADIIQAAGSRTSNLKKGRACYFLTCETPNGDEILEHLFVGPTKKIIDVLVRGRLPTW</sequence>
<keyword evidence="4" id="KW-1185">Reference proteome</keyword>
<proteinExistence type="predicted"/>
<dbReference type="Pfam" id="PF07127">
    <property type="entry name" value="Nodulin_late"/>
    <property type="match status" value="1"/>
</dbReference>
<reference evidence="3 4" key="1">
    <citation type="journal article" date="2022" name="Nat. Genet.">
        <title>Improved pea reference genome and pan-genome highlight genomic features and evolutionary characteristics.</title>
        <authorList>
            <person name="Yang T."/>
            <person name="Liu R."/>
            <person name="Luo Y."/>
            <person name="Hu S."/>
            <person name="Wang D."/>
            <person name="Wang C."/>
            <person name="Pandey M.K."/>
            <person name="Ge S."/>
            <person name="Xu Q."/>
            <person name="Li N."/>
            <person name="Li G."/>
            <person name="Huang Y."/>
            <person name="Saxena R.K."/>
            <person name="Ji Y."/>
            <person name="Li M."/>
            <person name="Yan X."/>
            <person name="He Y."/>
            <person name="Liu Y."/>
            <person name="Wang X."/>
            <person name="Xiang C."/>
            <person name="Varshney R.K."/>
            <person name="Ding H."/>
            <person name="Gao S."/>
            <person name="Zong X."/>
        </authorList>
    </citation>
    <scope>NUCLEOTIDE SEQUENCE [LARGE SCALE GENOMIC DNA]</scope>
    <source>
        <strain evidence="3 4">cv. Zhongwan 6</strain>
    </source>
</reference>
<gene>
    <name evidence="3" type="ORF">KIW84_015720</name>
</gene>
<dbReference type="GO" id="GO:0046872">
    <property type="term" value="F:metal ion binding"/>
    <property type="evidence" value="ECO:0007669"/>
    <property type="project" value="InterPro"/>
</dbReference>
<accession>A0A9D5H136</accession>
<dbReference type="Gramene" id="Psat01G0572000-T1">
    <property type="protein sequence ID" value="KAI5448411.1"/>
    <property type="gene ID" value="KIW84_015720"/>
</dbReference>
<organism evidence="3 4">
    <name type="scientific">Pisum sativum</name>
    <name type="common">Garden pea</name>
    <name type="synonym">Lathyrus oleraceus</name>
    <dbReference type="NCBI Taxonomy" id="3888"/>
    <lineage>
        <taxon>Eukaryota</taxon>
        <taxon>Viridiplantae</taxon>
        <taxon>Streptophyta</taxon>
        <taxon>Embryophyta</taxon>
        <taxon>Tracheophyta</taxon>
        <taxon>Spermatophyta</taxon>
        <taxon>Magnoliopsida</taxon>
        <taxon>eudicotyledons</taxon>
        <taxon>Gunneridae</taxon>
        <taxon>Pentapetalae</taxon>
        <taxon>rosids</taxon>
        <taxon>fabids</taxon>
        <taxon>Fabales</taxon>
        <taxon>Fabaceae</taxon>
        <taxon>Papilionoideae</taxon>
        <taxon>50 kb inversion clade</taxon>
        <taxon>NPAAA clade</taxon>
        <taxon>Hologalegina</taxon>
        <taxon>IRL clade</taxon>
        <taxon>Fabeae</taxon>
        <taxon>Lathyrus</taxon>
    </lineage>
</organism>
<keyword evidence="1" id="KW-1133">Transmembrane helix</keyword>
<name>A0A9D5H136_PEA</name>
<feature type="transmembrane region" description="Helical" evidence="1">
    <location>
        <begin position="6"/>
        <end position="25"/>
    </location>
</feature>
<evidence type="ECO:0000313" key="4">
    <source>
        <dbReference type="Proteomes" id="UP001058974"/>
    </source>
</evidence>